<evidence type="ECO:0000259" key="2">
    <source>
        <dbReference type="Pfam" id="PF24864"/>
    </source>
</evidence>
<protein>
    <recommendedName>
        <fullName evidence="2">DUF7730 domain-containing protein</fullName>
    </recommendedName>
</protein>
<dbReference type="InterPro" id="IPR056632">
    <property type="entry name" value="DUF7730"/>
</dbReference>
<sequence length="258" mass="29644">MANWNDLPLELREKIYNNLWRFEDSLVVPQAIHMERASKTPVRTRSQAKEKLDPASPHNPWKHHAHIVSASSRFLRCSKQVYVEGMTILYGNRFTANHLDSFPAFAKKVGPFSFVHIRHLELDYHVFSDAYVANQFDGLVHLETLKYHQYHAGQTSIRPIPAHVPIGTSDPLFRTRSARPSHIMNDFLGSMASRHPHAKITIELTLFVTDTQPGGPHLDIREHWNAKYTIHRTGEMLDVIYTPGSGKSKRFTSPLKMY</sequence>
<gene>
    <name evidence="3" type="ORF">E6O75_ATG06319</name>
</gene>
<dbReference type="EMBL" id="SNSC02000014">
    <property type="protein sequence ID" value="TID18243.1"/>
    <property type="molecule type" value="Genomic_DNA"/>
</dbReference>
<evidence type="ECO:0000313" key="4">
    <source>
        <dbReference type="Proteomes" id="UP000298493"/>
    </source>
</evidence>
<evidence type="ECO:0000256" key="1">
    <source>
        <dbReference type="SAM" id="MobiDB-lite"/>
    </source>
</evidence>
<feature type="domain" description="DUF7730" evidence="2">
    <location>
        <begin position="6"/>
        <end position="135"/>
    </location>
</feature>
<keyword evidence="4" id="KW-1185">Reference proteome</keyword>
<dbReference type="Proteomes" id="UP000298493">
    <property type="component" value="Unassembled WGS sequence"/>
</dbReference>
<evidence type="ECO:0000313" key="3">
    <source>
        <dbReference type="EMBL" id="TID18243.1"/>
    </source>
</evidence>
<comment type="caution">
    <text evidence="3">The sequence shown here is derived from an EMBL/GenBank/DDBJ whole genome shotgun (WGS) entry which is preliminary data.</text>
</comment>
<accession>A0A4Z1NXH7</accession>
<dbReference type="AlphaFoldDB" id="A0A4Z1NXH7"/>
<dbReference type="Pfam" id="PF24864">
    <property type="entry name" value="DUF7730"/>
    <property type="match status" value="1"/>
</dbReference>
<name>A0A4Z1NXH7_9PEZI</name>
<reference evidence="3 4" key="1">
    <citation type="submission" date="2019-04" db="EMBL/GenBank/DDBJ databases">
        <title>High contiguity whole genome sequence and gene annotation resource for two Venturia nashicola isolates.</title>
        <authorList>
            <person name="Prokchorchik M."/>
            <person name="Won K."/>
            <person name="Lee Y."/>
            <person name="Choi E.D."/>
            <person name="Segonzac C."/>
            <person name="Sohn K.H."/>
        </authorList>
    </citation>
    <scope>NUCLEOTIDE SEQUENCE [LARGE SCALE GENOMIC DNA]</scope>
    <source>
        <strain evidence="3 4">PRI2</strain>
    </source>
</reference>
<proteinExistence type="predicted"/>
<feature type="region of interest" description="Disordered" evidence="1">
    <location>
        <begin position="38"/>
        <end position="61"/>
    </location>
</feature>
<organism evidence="3 4">
    <name type="scientific">Venturia nashicola</name>
    <dbReference type="NCBI Taxonomy" id="86259"/>
    <lineage>
        <taxon>Eukaryota</taxon>
        <taxon>Fungi</taxon>
        <taxon>Dikarya</taxon>
        <taxon>Ascomycota</taxon>
        <taxon>Pezizomycotina</taxon>
        <taxon>Dothideomycetes</taxon>
        <taxon>Pleosporomycetidae</taxon>
        <taxon>Venturiales</taxon>
        <taxon>Venturiaceae</taxon>
        <taxon>Venturia</taxon>
    </lineage>
</organism>